<evidence type="ECO:0000256" key="1">
    <source>
        <dbReference type="SAM" id="MobiDB-lite"/>
    </source>
</evidence>
<feature type="region of interest" description="Disordered" evidence="1">
    <location>
        <begin position="31"/>
        <end position="50"/>
    </location>
</feature>
<dbReference type="EMBL" id="BART01023187">
    <property type="protein sequence ID" value="GAH04595.1"/>
    <property type="molecule type" value="Genomic_DNA"/>
</dbReference>
<organism evidence="2">
    <name type="scientific">marine sediment metagenome</name>
    <dbReference type="NCBI Taxonomy" id="412755"/>
    <lineage>
        <taxon>unclassified sequences</taxon>
        <taxon>metagenomes</taxon>
        <taxon>ecological metagenomes</taxon>
    </lineage>
</organism>
<name>X1D8H4_9ZZZZ</name>
<accession>X1D8H4</accession>
<gene>
    <name evidence="2" type="ORF">S01H4_42251</name>
</gene>
<evidence type="ECO:0000313" key="2">
    <source>
        <dbReference type="EMBL" id="GAH04595.1"/>
    </source>
</evidence>
<protein>
    <submittedName>
        <fullName evidence="2">Uncharacterized protein</fullName>
    </submittedName>
</protein>
<dbReference type="AlphaFoldDB" id="X1D8H4"/>
<feature type="compositionally biased region" description="Low complexity" evidence="1">
    <location>
        <begin position="38"/>
        <end position="48"/>
    </location>
</feature>
<proteinExistence type="predicted"/>
<comment type="caution">
    <text evidence="2">The sequence shown here is derived from an EMBL/GenBank/DDBJ whole genome shotgun (WGS) entry which is preliminary data.</text>
</comment>
<sequence>MNQFIQSLENALRSGEIEKIEWDGRCTKKAPGDYSDWGPTGPTGCPPTKAQIETAPAPRDNVINPKIMRFEIKSRQYDNREDLENHLNNLAKLIPSEGTPQTKIWIRECGRVLMDEYT</sequence>
<reference evidence="2" key="1">
    <citation type="journal article" date="2014" name="Front. Microbiol.">
        <title>High frequency of phylogenetically diverse reductive dehalogenase-homologous genes in deep subseafloor sedimentary metagenomes.</title>
        <authorList>
            <person name="Kawai M."/>
            <person name="Futagami T."/>
            <person name="Toyoda A."/>
            <person name="Takaki Y."/>
            <person name="Nishi S."/>
            <person name="Hori S."/>
            <person name="Arai W."/>
            <person name="Tsubouchi T."/>
            <person name="Morono Y."/>
            <person name="Uchiyama I."/>
            <person name="Ito T."/>
            <person name="Fujiyama A."/>
            <person name="Inagaki F."/>
            <person name="Takami H."/>
        </authorList>
    </citation>
    <scope>NUCLEOTIDE SEQUENCE</scope>
    <source>
        <strain evidence="2">Expedition CK06-06</strain>
    </source>
</reference>
<feature type="non-terminal residue" evidence="2">
    <location>
        <position position="118"/>
    </location>
</feature>